<dbReference type="Proteomes" id="UP001233535">
    <property type="component" value="Unassembled WGS sequence"/>
</dbReference>
<reference evidence="2 3" key="1">
    <citation type="submission" date="2023-04" db="EMBL/GenBank/DDBJ databases">
        <title>Lysobacter sp. strain UC isolated from soil sample.</title>
        <authorList>
            <person name="Choksket S."/>
            <person name="Harshvardhan F."/>
            <person name="Rana R."/>
            <person name="Patil P.B."/>
            <person name="Korpole S."/>
        </authorList>
    </citation>
    <scope>NUCLEOTIDE SEQUENCE [LARGE SCALE GENOMIC DNA]</scope>
    <source>
        <strain evidence="2 3">UC</strain>
    </source>
</reference>
<sequence length="468" mass="51110">MRAIFPGFYQPDRSELASLWSEATIVLDTNVLLSLYEVSSSTRASVIDLLTKLKTRLWIPHHVALEFQRGRLGVISKQRQLLEDALAGTGKSIATIRHQVEANKRAADLVPVSILQRLSAANDDLTKVLEEALDAQLRASHIDPIRAAIDALFDGRVGSAPESKEWLEQVYADGALRYAAKRPPGFGDVAKEGAYVADGFSYQAKYGDWLAWKQTMDFAKLESVSSLIFVTSDVKEDWWTRSKKEIVGPHPELGSEIRKEANVERFWMYTLSDFLTEAPKHIQVEVAKEAVDDVRDFEVKLSSHVKDLQDAHASFGVFNSVHDQLRKLVVDSVCDWLLRSGCVARTSEGTADIVAAASNGDAVGVLVVDGRSSSPLPANFGLLVRLAKSASQYACIQTVIVVPNSEAMLFRANNQALLDTFKAAMDAVDGHGAELLAIGSLEASGSFDSSIAVAANTKYLGMRTLSLS</sequence>
<dbReference type="EMBL" id="JARUHG010000002">
    <property type="protein sequence ID" value="MDR0183227.1"/>
    <property type="molecule type" value="Genomic_DNA"/>
</dbReference>
<evidence type="ECO:0000313" key="2">
    <source>
        <dbReference type="EMBL" id="MDR0183227.1"/>
    </source>
</evidence>
<proteinExistence type="predicted"/>
<dbReference type="RefSeq" id="WP_309262372.1">
    <property type="nucleotide sequence ID" value="NZ_JARUHG010000002.1"/>
</dbReference>
<keyword evidence="3" id="KW-1185">Reference proteome</keyword>
<evidence type="ECO:0000259" key="1">
    <source>
        <dbReference type="Pfam" id="PF18476"/>
    </source>
</evidence>
<organism evidence="2 3">
    <name type="scientific">Lysobacter arvi</name>
    <dbReference type="NCBI Taxonomy" id="3038776"/>
    <lineage>
        <taxon>Bacteria</taxon>
        <taxon>Pseudomonadati</taxon>
        <taxon>Pseudomonadota</taxon>
        <taxon>Gammaproteobacteria</taxon>
        <taxon>Lysobacterales</taxon>
        <taxon>Lysobacteraceae</taxon>
        <taxon>Lysobacter</taxon>
    </lineage>
</organism>
<dbReference type="Pfam" id="PF18476">
    <property type="entry name" value="PIN_8"/>
    <property type="match status" value="1"/>
</dbReference>
<dbReference type="InterPro" id="IPR041578">
    <property type="entry name" value="PIN_8"/>
</dbReference>
<evidence type="ECO:0000313" key="3">
    <source>
        <dbReference type="Proteomes" id="UP001233535"/>
    </source>
</evidence>
<protein>
    <submittedName>
        <fullName evidence="2">PIN-like domain-containing protein</fullName>
    </submittedName>
</protein>
<feature type="domain" description="PIN like" evidence="1">
    <location>
        <begin position="25"/>
        <end position="253"/>
    </location>
</feature>
<gene>
    <name evidence="2" type="ORF">P8609_09630</name>
</gene>
<name>A0ABU1CED4_9GAMM</name>
<accession>A0ABU1CED4</accession>
<comment type="caution">
    <text evidence="2">The sequence shown here is derived from an EMBL/GenBank/DDBJ whole genome shotgun (WGS) entry which is preliminary data.</text>
</comment>